<dbReference type="Pfam" id="PF01096">
    <property type="entry name" value="Zn_ribbon_TFIIS"/>
    <property type="match status" value="1"/>
</dbReference>
<keyword evidence="7" id="KW-0804">Transcription</keyword>
<dbReference type="GO" id="GO:0006351">
    <property type="term" value="P:DNA-templated transcription"/>
    <property type="evidence" value="ECO:0007669"/>
    <property type="project" value="InterPro"/>
</dbReference>
<dbReference type="GeneID" id="25479175"/>
<dbReference type="EMBL" id="MN562489">
    <property type="protein sequence ID" value="QLI60662.1"/>
    <property type="molecule type" value="Genomic_DNA"/>
</dbReference>
<evidence type="ECO:0000256" key="2">
    <source>
        <dbReference type="ARBA" id="ARBA00022771"/>
    </source>
</evidence>
<evidence type="ECO:0000313" key="7">
    <source>
        <dbReference type="EMBL" id="QLI60662.1"/>
    </source>
</evidence>
<dbReference type="Gene3D" id="2.20.25.10">
    <property type="match status" value="1"/>
</dbReference>
<evidence type="ECO:0000256" key="1">
    <source>
        <dbReference type="ARBA" id="ARBA00022723"/>
    </source>
</evidence>
<proteinExistence type="predicted"/>
<keyword evidence="8" id="KW-1185">Reference proteome</keyword>
<dbReference type="EMBL" id="KR139659">
    <property type="protein sequence ID" value="AKU37541.1"/>
    <property type="molecule type" value="Genomic_DNA"/>
</dbReference>
<sequence>MVLHGSPTDDDMRDLYTLEECYELQCKNQFTKLKSSGHVCTKCKSNKTFMVTRQTRSADEALSVFVKCVKCSNQWQI</sequence>
<dbReference type="PROSITE" id="PS00466">
    <property type="entry name" value="ZF_TFIIS_1"/>
    <property type="match status" value="1"/>
</dbReference>
<dbReference type="GO" id="GO:0003676">
    <property type="term" value="F:nucleic acid binding"/>
    <property type="evidence" value="ECO:0007669"/>
    <property type="project" value="InterPro"/>
</dbReference>
<dbReference type="RefSeq" id="YP_009163887.1">
    <property type="nucleotide sequence ID" value="NC_027778.1"/>
</dbReference>
<evidence type="ECO:0000259" key="5">
    <source>
        <dbReference type="PROSITE" id="PS51133"/>
    </source>
</evidence>
<dbReference type="GO" id="GO:0000428">
    <property type="term" value="C:DNA-directed RNA polymerase complex"/>
    <property type="evidence" value="ECO:0007669"/>
    <property type="project" value="UniProtKB-KW"/>
</dbReference>
<dbReference type="SUPFAM" id="SSF57783">
    <property type="entry name" value="Zinc beta-ribbon"/>
    <property type="match status" value="1"/>
</dbReference>
<dbReference type="Proteomes" id="UP000201485">
    <property type="component" value="Segment"/>
</dbReference>
<protein>
    <submittedName>
        <fullName evidence="7">DNA-directed RNA polymerase III subunit</fullName>
    </submittedName>
    <submittedName>
        <fullName evidence="6">ORF_126R</fullName>
    </submittedName>
</protein>
<evidence type="ECO:0000313" key="6">
    <source>
        <dbReference type="EMBL" id="AKU37541.1"/>
    </source>
</evidence>
<keyword evidence="1" id="KW-0479">Metal-binding</keyword>
<dbReference type="Proteomes" id="UP000510602">
    <property type="component" value="Segment"/>
</dbReference>
<keyword evidence="3" id="KW-0862">Zinc</keyword>
<evidence type="ECO:0000313" key="8">
    <source>
        <dbReference type="Proteomes" id="UP000201485"/>
    </source>
</evidence>
<evidence type="ECO:0000256" key="3">
    <source>
        <dbReference type="ARBA" id="ARBA00022833"/>
    </source>
</evidence>
<evidence type="ECO:0000313" key="9">
    <source>
        <dbReference type="Proteomes" id="UP000510602"/>
    </source>
</evidence>
<dbReference type="GO" id="GO:0008270">
    <property type="term" value="F:zinc ion binding"/>
    <property type="evidence" value="ECO:0007669"/>
    <property type="project" value="UniProtKB-KW"/>
</dbReference>
<evidence type="ECO:0000256" key="4">
    <source>
        <dbReference type="PROSITE-ProRule" id="PRU00472"/>
    </source>
</evidence>
<name>A0A0K1L6D6_9VIRU</name>
<gene>
    <name evidence="6" type="ORF">SDDV_126</name>
</gene>
<dbReference type="InterPro" id="IPR001222">
    <property type="entry name" value="Znf_TFIIS"/>
</dbReference>
<accession>A0A0K1L6D6</accession>
<organism evidence="6 8">
    <name type="scientific">Scale drop disease virus</name>
    <dbReference type="NCBI Taxonomy" id="1697349"/>
    <lineage>
        <taxon>Viruses</taxon>
        <taxon>Varidnaviria</taxon>
        <taxon>Bamfordvirae</taxon>
        <taxon>Nucleocytoviricota</taxon>
        <taxon>Megaviricetes</taxon>
        <taxon>Pimascovirales</taxon>
        <taxon>Pimascovirales incertae sedis</taxon>
        <taxon>Iridoviridae</taxon>
        <taxon>Alphairidovirinae</taxon>
        <taxon>Megalocytivirus</taxon>
        <taxon>Megalocytivirus lates1</taxon>
    </lineage>
</organism>
<reference evidence="6 8" key="1">
    <citation type="journal article" date="2015" name="PLoS Pathog.">
        <title>A Novel Virus Causes Scale Drop Disease in Lates calcarifer.</title>
        <authorList>
            <person name="de Groof A."/>
            <person name="Guelen L."/>
            <person name="Deijs M."/>
            <person name="van der Wal Y."/>
            <person name="Miyata M."/>
            <person name="Ng K.S."/>
            <person name="van Grinsven L."/>
            <person name="Simmelink B."/>
            <person name="Biermann Y."/>
            <person name="Grisez L."/>
            <person name="van Lent J."/>
            <person name="de Ronde A."/>
            <person name="Chang S.F."/>
            <person name="Schrier C."/>
            <person name="van der Hoek L."/>
        </authorList>
    </citation>
    <scope>NUCLEOTIDE SEQUENCE [LARGE SCALE GENOMIC DNA]</scope>
    <source>
        <strain evidence="6">C4575</strain>
    </source>
</reference>
<keyword evidence="2 4" id="KW-0863">Zinc-finger</keyword>
<dbReference type="PROSITE" id="PS51133">
    <property type="entry name" value="ZF_TFIIS_2"/>
    <property type="match status" value="1"/>
</dbReference>
<dbReference type="KEGG" id="vg:25479175"/>
<dbReference type="OrthoDB" id="541at10486"/>
<feature type="domain" description="TFIIS-type" evidence="5">
    <location>
        <begin position="36"/>
        <end position="76"/>
    </location>
</feature>
<dbReference type="SMART" id="SM00440">
    <property type="entry name" value="ZnF_C2C2"/>
    <property type="match status" value="1"/>
</dbReference>
<reference evidence="7 9" key="2">
    <citation type="submission" date="2019-10" db="EMBL/GenBank/DDBJ databases">
        <authorList>
            <person name="Kayansamruaj P."/>
        </authorList>
    </citation>
    <scope>NUCLEOTIDE SEQUENCE [LARGE SCALE GENOMIC DNA]</scope>
    <source>
        <strain evidence="7">SDDV_Thai_2019</strain>
    </source>
</reference>
<keyword evidence="7" id="KW-0240">DNA-directed RNA polymerase</keyword>